<dbReference type="Pfam" id="PF13196">
    <property type="entry name" value="DUF4012"/>
    <property type="match status" value="1"/>
</dbReference>
<dbReference type="EMBL" id="CP058560">
    <property type="protein sequence ID" value="QUH24043.1"/>
    <property type="molecule type" value="Genomic_DNA"/>
</dbReference>
<sequence length="236" mass="25193">MEKKDYVIIFLFLAIVGLSILAFQAYASSSYDVTKGETKILLLAVDPGEPRPGPGAVDMAFVLTMNEGDITNVLSVYPFQMAHPTATPPPELRSMGLDKHLLHDALWDADVEKGAKLAQEIVEANTGEKTDIVVMMTPEAVDSFLNIAGPVIIPGYGEVSGNSLTFLREAQSAGASRGAVLEALMKAVASTANDESKYLTLVHVGITQYAQGNIIVVPQGAFIQFLISTGLDPKNI</sequence>
<dbReference type="GeneID" id="64821077"/>
<accession>A0A8T8KAC8</accession>
<evidence type="ECO:0000313" key="2">
    <source>
        <dbReference type="Proteomes" id="UP000681041"/>
    </source>
</evidence>
<gene>
    <name evidence="1" type="ORF">HYG87_09890</name>
</gene>
<name>A0A8T8KAC8_9EURY</name>
<dbReference type="Proteomes" id="UP000681041">
    <property type="component" value="Chromosome"/>
</dbReference>
<proteinExistence type="predicted"/>
<reference evidence="1" key="1">
    <citation type="submission" date="2020-07" db="EMBL/GenBank/DDBJ databases">
        <title>Methanobacterium. sp. MethCan genome.</title>
        <authorList>
            <person name="Postec A."/>
            <person name="Quemeneur M."/>
        </authorList>
    </citation>
    <scope>NUCLEOTIDE SEQUENCE</scope>
    <source>
        <strain evidence="1">MethCAN</strain>
    </source>
</reference>
<protein>
    <submittedName>
        <fullName evidence="1">DUF4012 domain-containing protein</fullName>
    </submittedName>
</protein>
<dbReference type="RefSeq" id="WP_211533000.1">
    <property type="nucleotide sequence ID" value="NZ_CP058560.1"/>
</dbReference>
<evidence type="ECO:0000313" key="1">
    <source>
        <dbReference type="EMBL" id="QUH24043.1"/>
    </source>
</evidence>
<dbReference type="AlphaFoldDB" id="A0A8T8KAC8"/>
<keyword evidence="2" id="KW-1185">Reference proteome</keyword>
<dbReference type="InterPro" id="IPR025101">
    <property type="entry name" value="DUF4012"/>
</dbReference>
<dbReference type="OrthoDB" id="80541at2157"/>
<dbReference type="KEGG" id="meme:HYG87_09890"/>
<organism evidence="1 2">
    <name type="scientific">Methanobacterium alkalithermotolerans</name>
    <dbReference type="NCBI Taxonomy" id="2731220"/>
    <lineage>
        <taxon>Archaea</taxon>
        <taxon>Methanobacteriati</taxon>
        <taxon>Methanobacteriota</taxon>
        <taxon>Methanomada group</taxon>
        <taxon>Methanobacteria</taxon>
        <taxon>Methanobacteriales</taxon>
        <taxon>Methanobacteriaceae</taxon>
        <taxon>Methanobacterium</taxon>
    </lineage>
</organism>